<dbReference type="GO" id="GO:0005634">
    <property type="term" value="C:nucleus"/>
    <property type="evidence" value="ECO:0007669"/>
    <property type="project" value="TreeGrafter"/>
</dbReference>
<protein>
    <submittedName>
        <fullName evidence="2">Uncharacterized protein</fullName>
    </submittedName>
</protein>
<dbReference type="InterPro" id="IPR011989">
    <property type="entry name" value="ARM-like"/>
</dbReference>
<proteinExistence type="predicted"/>
<dbReference type="InterPro" id="IPR028435">
    <property type="entry name" value="Plakophilin/d_Catenin"/>
</dbReference>
<reference evidence="3" key="1">
    <citation type="journal article" date="2016" name="Nature">
        <title>Genome evolution in the allotetraploid frog Xenopus laevis.</title>
        <authorList>
            <person name="Session A.M."/>
            <person name="Uno Y."/>
            <person name="Kwon T."/>
            <person name="Chapman J.A."/>
            <person name="Toyoda A."/>
            <person name="Takahashi S."/>
            <person name="Fukui A."/>
            <person name="Hikosaka A."/>
            <person name="Suzuki A."/>
            <person name="Kondo M."/>
            <person name="van Heeringen S.J."/>
            <person name="Quigley I."/>
            <person name="Heinz S."/>
            <person name="Ogino H."/>
            <person name="Ochi H."/>
            <person name="Hellsten U."/>
            <person name="Lyons J.B."/>
            <person name="Simakov O."/>
            <person name="Putnam N."/>
            <person name="Stites J."/>
            <person name="Kuroki Y."/>
            <person name="Tanaka T."/>
            <person name="Michiue T."/>
            <person name="Watanabe M."/>
            <person name="Bogdanovic O."/>
            <person name="Lister R."/>
            <person name="Georgiou G."/>
            <person name="Paranjpe S.S."/>
            <person name="van Kruijsbergen I."/>
            <person name="Shu S."/>
            <person name="Carlson J."/>
            <person name="Kinoshita T."/>
            <person name="Ohta Y."/>
            <person name="Mawaribuchi S."/>
            <person name="Jenkins J."/>
            <person name="Grimwood J."/>
            <person name="Schmutz J."/>
            <person name="Mitros T."/>
            <person name="Mozaffari S.V."/>
            <person name="Suzuki Y."/>
            <person name="Haramoto Y."/>
            <person name="Yamamoto T.S."/>
            <person name="Takagi C."/>
            <person name="Heald R."/>
            <person name="Miller K."/>
            <person name="Haudenschild C."/>
            <person name="Kitzman J."/>
            <person name="Nakayama T."/>
            <person name="Izutsu Y."/>
            <person name="Robert J."/>
            <person name="Fortriede J."/>
            <person name="Burns K."/>
            <person name="Lotay V."/>
            <person name="Karimi K."/>
            <person name="Yasuoka Y."/>
            <person name="Dichmann D.S."/>
            <person name="Flajnik M.F."/>
            <person name="Houston D.W."/>
            <person name="Shendure J."/>
            <person name="DuPasquier L."/>
            <person name="Vize P.D."/>
            <person name="Zorn A.M."/>
            <person name="Ito M."/>
            <person name="Marcotte E.M."/>
            <person name="Wallingford J.B."/>
            <person name="Ito Y."/>
            <person name="Asashima M."/>
            <person name="Ueno N."/>
            <person name="Matsuda Y."/>
            <person name="Veenstra G.J."/>
            <person name="Fujiyama A."/>
            <person name="Harland R.M."/>
            <person name="Taira M."/>
            <person name="Rokhsar D.S."/>
        </authorList>
    </citation>
    <scope>NUCLEOTIDE SEQUENCE [LARGE SCALE GENOMIC DNA]</scope>
    <source>
        <strain evidence="3">J</strain>
    </source>
</reference>
<dbReference type="GO" id="GO:0098609">
    <property type="term" value="P:cell-cell adhesion"/>
    <property type="evidence" value="ECO:0007669"/>
    <property type="project" value="InterPro"/>
</dbReference>
<accession>A0A974CMH3</accession>
<sequence>MVEYRDLINPRYSRVAALLHEWEGISVGEGVGDLQNRCLGSLNLRRQSTAIDSVSLIRVLWNLSSCDALKMPIIQDALAVLTNAVIIPHSGWENSILQDDRKIQLHSSQVLRNATGCLR</sequence>
<dbReference type="EMBL" id="CM004476">
    <property type="protein sequence ID" value="OCT76180.1"/>
    <property type="molecule type" value="Genomic_DNA"/>
</dbReference>
<dbReference type="GO" id="GO:0005886">
    <property type="term" value="C:plasma membrane"/>
    <property type="evidence" value="ECO:0007669"/>
    <property type="project" value="TreeGrafter"/>
</dbReference>
<evidence type="ECO:0000313" key="3">
    <source>
        <dbReference type="Proteomes" id="UP000694892"/>
    </source>
</evidence>
<evidence type="ECO:0000256" key="1">
    <source>
        <dbReference type="ARBA" id="ARBA00022737"/>
    </source>
</evidence>
<dbReference type="GO" id="GO:0014069">
    <property type="term" value="C:postsynaptic density"/>
    <property type="evidence" value="ECO:0007669"/>
    <property type="project" value="TreeGrafter"/>
</dbReference>
<dbReference type="PANTHER" id="PTHR10372:SF9">
    <property type="entry name" value="CATENIN DELTA-2"/>
    <property type="match status" value="1"/>
</dbReference>
<gene>
    <name evidence="2" type="ORF">XELAEV_18031372mg</name>
</gene>
<dbReference type="Proteomes" id="UP000694892">
    <property type="component" value="Chromosome 6L"/>
</dbReference>
<dbReference type="GO" id="GO:0005912">
    <property type="term" value="C:adherens junction"/>
    <property type="evidence" value="ECO:0007669"/>
    <property type="project" value="TreeGrafter"/>
</dbReference>
<keyword evidence="1" id="KW-0677">Repeat</keyword>
<dbReference type="AlphaFoldDB" id="A0A974CMH3"/>
<name>A0A974CMH3_XENLA</name>
<dbReference type="PANTHER" id="PTHR10372">
    <property type="entry name" value="PLAKOPHILLIN-RELATED"/>
    <property type="match status" value="1"/>
</dbReference>
<dbReference type="GO" id="GO:0005737">
    <property type="term" value="C:cytoplasm"/>
    <property type="evidence" value="ECO:0007669"/>
    <property type="project" value="TreeGrafter"/>
</dbReference>
<dbReference type="GO" id="GO:0060997">
    <property type="term" value="P:dendritic spine morphogenesis"/>
    <property type="evidence" value="ECO:0007669"/>
    <property type="project" value="TreeGrafter"/>
</dbReference>
<organism evidence="2 3">
    <name type="scientific">Xenopus laevis</name>
    <name type="common">African clawed frog</name>
    <dbReference type="NCBI Taxonomy" id="8355"/>
    <lineage>
        <taxon>Eukaryota</taxon>
        <taxon>Metazoa</taxon>
        <taxon>Chordata</taxon>
        <taxon>Craniata</taxon>
        <taxon>Vertebrata</taxon>
        <taxon>Euteleostomi</taxon>
        <taxon>Amphibia</taxon>
        <taxon>Batrachia</taxon>
        <taxon>Anura</taxon>
        <taxon>Pipoidea</taxon>
        <taxon>Pipidae</taxon>
        <taxon>Xenopodinae</taxon>
        <taxon>Xenopus</taxon>
        <taxon>Xenopus</taxon>
    </lineage>
</organism>
<evidence type="ECO:0000313" key="2">
    <source>
        <dbReference type="EMBL" id="OCT76180.1"/>
    </source>
</evidence>
<dbReference type="Gene3D" id="1.25.10.10">
    <property type="entry name" value="Leucine-rich Repeat Variant"/>
    <property type="match status" value="1"/>
</dbReference>